<dbReference type="HAMAP" id="MF_00595">
    <property type="entry name" value="PEPcase_type1"/>
    <property type="match status" value="1"/>
</dbReference>
<dbReference type="GO" id="GO:0005829">
    <property type="term" value="C:cytosol"/>
    <property type="evidence" value="ECO:0007669"/>
    <property type="project" value="TreeGrafter"/>
</dbReference>
<evidence type="ECO:0000256" key="1">
    <source>
        <dbReference type="ARBA" id="ARBA00001946"/>
    </source>
</evidence>
<keyword evidence="6 10" id="KW-0460">Magnesium</keyword>
<comment type="catalytic activity">
    <reaction evidence="9 10">
        <text>oxaloacetate + phosphate = phosphoenolpyruvate + hydrogencarbonate</text>
        <dbReference type="Rhea" id="RHEA:28370"/>
        <dbReference type="ChEBI" id="CHEBI:16452"/>
        <dbReference type="ChEBI" id="CHEBI:17544"/>
        <dbReference type="ChEBI" id="CHEBI:43474"/>
        <dbReference type="ChEBI" id="CHEBI:58702"/>
        <dbReference type="EC" id="4.1.1.31"/>
    </reaction>
</comment>
<dbReference type="PANTHER" id="PTHR30523">
    <property type="entry name" value="PHOSPHOENOLPYRUVATE CARBOXYLASE"/>
    <property type="match status" value="1"/>
</dbReference>
<keyword evidence="7 10" id="KW-0456">Lyase</keyword>
<evidence type="ECO:0000313" key="14">
    <source>
        <dbReference type="Proteomes" id="UP000003357"/>
    </source>
</evidence>
<evidence type="ECO:0000256" key="8">
    <source>
        <dbReference type="ARBA" id="ARBA00023300"/>
    </source>
</evidence>
<feature type="active site" evidence="10 12">
    <location>
        <position position="604"/>
    </location>
</feature>
<evidence type="ECO:0000256" key="4">
    <source>
        <dbReference type="ARBA" id="ARBA00012305"/>
    </source>
</evidence>
<evidence type="ECO:0000313" key="13">
    <source>
        <dbReference type="EMBL" id="EIG27523.1"/>
    </source>
</evidence>
<dbReference type="AlphaFoldDB" id="I2NNW2"/>
<dbReference type="PANTHER" id="PTHR30523:SF6">
    <property type="entry name" value="PHOSPHOENOLPYRUVATE CARBOXYLASE"/>
    <property type="match status" value="1"/>
</dbReference>
<accession>I2NNW2</accession>
<reference evidence="13 14" key="1">
    <citation type="submission" date="2012-04" db="EMBL/GenBank/DDBJ databases">
        <authorList>
            <person name="Harkins D.M."/>
            <person name="Madupu R."/>
            <person name="Durkin A.S."/>
            <person name="Torralba M."/>
            <person name="Methe B."/>
            <person name="Sutton G.G."/>
            <person name="Nelson K.E."/>
        </authorList>
    </citation>
    <scope>NUCLEOTIDE SEQUENCE [LARGE SCALE GENOMIC DNA]</scope>
    <source>
        <strain evidence="13 14">F0449</strain>
    </source>
</reference>
<dbReference type="GO" id="GO:0008964">
    <property type="term" value="F:phosphoenolpyruvate carboxylase activity"/>
    <property type="evidence" value="ECO:0007669"/>
    <property type="project" value="UniProtKB-UniRule"/>
</dbReference>
<dbReference type="PRINTS" id="PR00150">
    <property type="entry name" value="PEPCARBXLASE"/>
</dbReference>
<evidence type="ECO:0000256" key="6">
    <source>
        <dbReference type="ARBA" id="ARBA00022842"/>
    </source>
</evidence>
<dbReference type="SUPFAM" id="SSF51621">
    <property type="entry name" value="Phosphoenolpyruvate/pyruvate domain"/>
    <property type="match status" value="1"/>
</dbReference>
<dbReference type="InterPro" id="IPR015813">
    <property type="entry name" value="Pyrv/PenolPyrv_kinase-like_dom"/>
</dbReference>
<dbReference type="PROSITE" id="PS00393">
    <property type="entry name" value="PEPCASE_2"/>
    <property type="match status" value="1"/>
</dbReference>
<dbReference type="EMBL" id="AJMV01000056">
    <property type="protein sequence ID" value="EIG27523.1"/>
    <property type="molecule type" value="Genomic_DNA"/>
</dbReference>
<dbReference type="Gene3D" id="1.20.1440.90">
    <property type="entry name" value="Phosphoenolpyruvate/pyruvate domain"/>
    <property type="match status" value="1"/>
</dbReference>
<dbReference type="GO" id="GO:0000287">
    <property type="term" value="F:magnesium ion binding"/>
    <property type="evidence" value="ECO:0007669"/>
    <property type="project" value="UniProtKB-UniRule"/>
</dbReference>
<evidence type="ECO:0000256" key="9">
    <source>
        <dbReference type="ARBA" id="ARBA00048995"/>
    </source>
</evidence>
<comment type="function">
    <text evidence="2 10">Forms oxaloacetate, a four-carbon dicarboxylic acid source for the tricarboxylic acid cycle.</text>
</comment>
<organism evidence="13 14">
    <name type="scientific">Streptococcus parasanguinis F0449</name>
    <dbReference type="NCBI Taxonomy" id="1095733"/>
    <lineage>
        <taxon>Bacteria</taxon>
        <taxon>Bacillati</taxon>
        <taxon>Bacillota</taxon>
        <taxon>Bacilli</taxon>
        <taxon>Lactobacillales</taxon>
        <taxon>Streptococcaceae</taxon>
        <taxon>Streptococcus</taxon>
    </lineage>
</organism>
<evidence type="ECO:0000256" key="7">
    <source>
        <dbReference type="ARBA" id="ARBA00023239"/>
    </source>
</evidence>
<feature type="active site" evidence="10 11">
    <location>
        <position position="138"/>
    </location>
</feature>
<dbReference type="NCBIfam" id="NF000584">
    <property type="entry name" value="PRK00009.1"/>
    <property type="match status" value="1"/>
</dbReference>
<dbReference type="EC" id="4.1.1.31" evidence="4 10"/>
<comment type="cofactor">
    <cofactor evidence="1 10">
        <name>Mg(2+)</name>
        <dbReference type="ChEBI" id="CHEBI:18420"/>
    </cofactor>
</comment>
<comment type="subunit">
    <text evidence="10">Homotetramer.</text>
</comment>
<keyword evidence="8 10" id="KW-0120">Carbon dioxide fixation</keyword>
<keyword evidence="13" id="KW-0670">Pyruvate</keyword>
<dbReference type="PROSITE" id="PS00781">
    <property type="entry name" value="PEPCASE_1"/>
    <property type="match status" value="1"/>
</dbReference>
<dbReference type="GO" id="GO:0006107">
    <property type="term" value="P:oxaloacetate metabolic process"/>
    <property type="evidence" value="ECO:0007669"/>
    <property type="project" value="UniProtKB-UniRule"/>
</dbReference>
<evidence type="ECO:0000256" key="5">
    <source>
        <dbReference type="ARBA" id="ARBA00022419"/>
    </source>
</evidence>
<dbReference type="RefSeq" id="WP_003016024.1">
    <property type="nucleotide sequence ID" value="NZ_AJMV01000056.1"/>
</dbReference>
<evidence type="ECO:0000256" key="10">
    <source>
        <dbReference type="HAMAP-Rule" id="MF_00595"/>
    </source>
</evidence>
<dbReference type="PATRIC" id="fig|1095733.3.peg.713"/>
<dbReference type="GO" id="GO:0015977">
    <property type="term" value="P:carbon fixation"/>
    <property type="evidence" value="ECO:0007669"/>
    <property type="project" value="UniProtKB-UniRule"/>
</dbReference>
<evidence type="ECO:0000256" key="11">
    <source>
        <dbReference type="PROSITE-ProRule" id="PRU10111"/>
    </source>
</evidence>
<dbReference type="InterPro" id="IPR021135">
    <property type="entry name" value="PEP_COase"/>
</dbReference>
<dbReference type="InterPro" id="IPR033129">
    <property type="entry name" value="PEPCASE_His_AS"/>
</dbReference>
<evidence type="ECO:0000256" key="3">
    <source>
        <dbReference type="ARBA" id="ARBA00008346"/>
    </source>
</evidence>
<gene>
    <name evidence="10 13" type="primary">ppc</name>
    <name evidence="13" type="ORF">HMPREF9971_1468</name>
</gene>
<dbReference type="GO" id="GO:0006099">
    <property type="term" value="P:tricarboxylic acid cycle"/>
    <property type="evidence" value="ECO:0007669"/>
    <property type="project" value="InterPro"/>
</dbReference>
<dbReference type="Pfam" id="PF00311">
    <property type="entry name" value="PEPcase"/>
    <property type="match status" value="1"/>
</dbReference>
<dbReference type="InterPro" id="IPR022805">
    <property type="entry name" value="PEP_COase_bac/pln-type"/>
</dbReference>
<name>I2NNW2_STRPA</name>
<dbReference type="InterPro" id="IPR018129">
    <property type="entry name" value="PEP_COase_Lys_AS"/>
</dbReference>
<protein>
    <recommendedName>
        <fullName evidence="5 10">Phosphoenolpyruvate carboxylase</fullName>
        <shortName evidence="10">PEPC</shortName>
        <shortName evidence="10">PEPCase</shortName>
        <ecNumber evidence="4 10">4.1.1.31</ecNumber>
    </recommendedName>
</protein>
<proteinExistence type="inferred from homology"/>
<comment type="caution">
    <text evidence="13">The sequence shown here is derived from an EMBL/GenBank/DDBJ whole genome shotgun (WGS) entry which is preliminary data.</text>
</comment>
<dbReference type="Proteomes" id="UP000003357">
    <property type="component" value="Unassembled WGS sequence"/>
</dbReference>
<sequence length="941" mass="107907">MVLQKLENFRNKDIVKEEAEILTDLLDDITKNLVCPETFEKISQLKDLSKTKNYRDLNQLVEQLSNEEMTVISRYFAILPLLINISEDVDLAYEINHLNNVDGDYLGKLSSTIKEVAKNEDAQEILENLNIVPVLTAHPTQVQRKTMLDLTNHIHALLRQHRDVKAGLINENKWYNNLRCNIEIMMQTDMIRDKKLKVTNEITNVMEYYNSSFLQAVPNLVLEYKRLAKEHGLELEQPHPITMGMWIGGDRDGNPFVTADTLKRSATIQSEVILNYYIEKISKLYRHFSLSTSLSNTSEAVAEMAALSSDTSVFREKEPYRRAFHYIQSKLIQTLVNLKEWTMVGETREDRYAVERLLGASNHQQGPVSDYIGNRISGALKEISAKESPAYASAQEFKEDLEKIKDSLLENKSEYLISGEFAELLEAIDVFGFYLASIDMRQDSSVHEACVAELLKSAGINDHYSDLSEDEKCQILLKELLEDPRILSATHADKSELLEKELAIFQTARELKDRLGEEVIRQNIISHATSVSDMLELAVMLKEVGLIDTEKARVQIVPLFETIEDLDHSEETMRSYLSLPIAKRWIASKNNYQEIMLGYSDSNKDGGYLSSCWTLFKAQQQLTAIGDEFGVKITFFHGRGGTVGRGGGPTYEAITSQPLKSINDRIRLTEQGEVIGNKYGNKDAAYYNLEMLVSATINRMIAEQKSPFSMFDRFGEVMDKVVNRSYDIYRDLVFGNEHFYDYFFESSPIKAISSFNIGSRPAARKTITEIGGLRAIPWVFSWSQSRVMFPGWYGVGSSFKEFIDEDPENIETLRYMYKNWPFFQSLLSNVDMVLSKANMDIAFEYAQLCEEEEVRNIYQIILHEWQLTKDIILMIEEQDELLAENPYLKESLDYRMPYFNVLNYIQLELIRRQRTGQLPADQDKLIHITINGVATGLRNSG</sequence>
<evidence type="ECO:0000256" key="2">
    <source>
        <dbReference type="ARBA" id="ARBA00003670"/>
    </source>
</evidence>
<comment type="similarity">
    <text evidence="3 10">Belongs to the PEPCase type 1 family.</text>
</comment>
<evidence type="ECO:0000256" key="12">
    <source>
        <dbReference type="PROSITE-ProRule" id="PRU10112"/>
    </source>
</evidence>